<feature type="chain" id="PRO_5012673001" evidence="2">
    <location>
        <begin position="32"/>
        <end position="157"/>
    </location>
</feature>
<evidence type="ECO:0000256" key="1">
    <source>
        <dbReference type="SAM" id="MobiDB-lite"/>
    </source>
</evidence>
<dbReference type="AlphaFoldDB" id="A0A267FVV5"/>
<evidence type="ECO:0000313" key="3">
    <source>
        <dbReference type="EMBL" id="PAA77950.1"/>
    </source>
</evidence>
<keyword evidence="4" id="KW-1185">Reference proteome</keyword>
<reference evidence="3 4" key="1">
    <citation type="submission" date="2017-06" db="EMBL/GenBank/DDBJ databases">
        <title>A platform for efficient transgenesis in Macrostomum lignano, a flatworm model organism for stem cell research.</title>
        <authorList>
            <person name="Berezikov E."/>
        </authorList>
    </citation>
    <scope>NUCLEOTIDE SEQUENCE [LARGE SCALE GENOMIC DNA]</scope>
    <source>
        <strain evidence="3">DV1</strain>
        <tissue evidence="3">Whole organism</tissue>
    </source>
</reference>
<organism evidence="3 4">
    <name type="scientific">Macrostomum lignano</name>
    <dbReference type="NCBI Taxonomy" id="282301"/>
    <lineage>
        <taxon>Eukaryota</taxon>
        <taxon>Metazoa</taxon>
        <taxon>Spiralia</taxon>
        <taxon>Lophotrochozoa</taxon>
        <taxon>Platyhelminthes</taxon>
        <taxon>Rhabditophora</taxon>
        <taxon>Macrostomorpha</taxon>
        <taxon>Macrostomida</taxon>
        <taxon>Macrostomidae</taxon>
        <taxon>Macrostomum</taxon>
    </lineage>
</organism>
<proteinExistence type="predicted"/>
<name>A0A267FVV5_9PLAT</name>
<feature type="region of interest" description="Disordered" evidence="1">
    <location>
        <begin position="119"/>
        <end position="157"/>
    </location>
</feature>
<keyword evidence="2" id="KW-0732">Signal</keyword>
<evidence type="ECO:0000313" key="4">
    <source>
        <dbReference type="Proteomes" id="UP000215902"/>
    </source>
</evidence>
<gene>
    <name evidence="3" type="ORF">BOX15_Mlig026379g1</name>
</gene>
<dbReference type="Proteomes" id="UP000215902">
    <property type="component" value="Unassembled WGS sequence"/>
</dbReference>
<feature type="signal peptide" evidence="2">
    <location>
        <begin position="1"/>
        <end position="31"/>
    </location>
</feature>
<evidence type="ECO:0000256" key="2">
    <source>
        <dbReference type="SAM" id="SignalP"/>
    </source>
</evidence>
<sequence>MTSGNSKQIGIFAVLVLCLVSFLAYRNQVKTSHIDSITRKSHEEELFSRDIVNKYQDCLRASREWGAKYDSERQVAEQYKNRLESQTAERQKSEKQLTDTLAAANKRIELLEGQVKSLTGQKLQSPADSKVAAPQDDKPAVPASSTTPAAAASAKKT</sequence>
<feature type="compositionally biased region" description="Low complexity" evidence="1">
    <location>
        <begin position="140"/>
        <end position="157"/>
    </location>
</feature>
<accession>A0A267FVV5</accession>
<dbReference type="EMBL" id="NIVC01000714">
    <property type="protein sequence ID" value="PAA77950.1"/>
    <property type="molecule type" value="Genomic_DNA"/>
</dbReference>
<comment type="caution">
    <text evidence="3">The sequence shown here is derived from an EMBL/GenBank/DDBJ whole genome shotgun (WGS) entry which is preliminary data.</text>
</comment>
<protein>
    <submittedName>
        <fullName evidence="3">Uncharacterized protein</fullName>
    </submittedName>
</protein>